<dbReference type="PANTHER" id="PTHR34761">
    <property type="entry name" value="NUCLEOLUS AND NEURAL PROGENITOR PROTEIN"/>
    <property type="match status" value="1"/>
</dbReference>
<feature type="region of interest" description="Disordered" evidence="1">
    <location>
        <begin position="471"/>
        <end position="528"/>
    </location>
</feature>
<evidence type="ECO:0000313" key="5">
    <source>
        <dbReference type="Proteomes" id="UP000002494"/>
    </source>
</evidence>
<dbReference type="PaxDb" id="10116-ENSRNOP00000018474"/>
<evidence type="ECO:0000256" key="1">
    <source>
        <dbReference type="SAM" id="MobiDB-lite"/>
    </source>
</evidence>
<evidence type="ECO:0000256" key="2">
    <source>
        <dbReference type="SAM" id="Phobius"/>
    </source>
</evidence>
<keyword evidence="2" id="KW-0472">Membrane</keyword>
<dbReference type="RGD" id="1311458">
    <property type="gene designation" value="Nepro"/>
</dbReference>
<dbReference type="OMA" id="EFVLMKI"/>
<name>A0ABZ3NNB6_RAT</name>
<keyword evidence="2" id="KW-1133">Transmembrane helix</keyword>
<evidence type="ECO:0000313" key="4">
    <source>
        <dbReference type="Ensembl" id="ENSRNOP00000018474.6"/>
    </source>
</evidence>
<protein>
    <submittedName>
        <fullName evidence="4">Nucleolus and neural progenitor protein</fullName>
    </submittedName>
</protein>
<reference evidence="4" key="3">
    <citation type="submission" date="2025-09" db="UniProtKB">
        <authorList>
            <consortium name="Ensembl"/>
        </authorList>
    </citation>
    <scope>IDENTIFICATION</scope>
    <source>
        <strain evidence="4">Brown Norway</strain>
    </source>
</reference>
<dbReference type="OrthoDB" id="9899341at2759"/>
<dbReference type="HOGENOM" id="CLU_035014_0_0_1"/>
<dbReference type="InterPro" id="IPR027951">
    <property type="entry name" value="Nepro_N"/>
</dbReference>
<dbReference type="Bgee" id="ENSRNOG00000013721">
    <property type="expression patterns" value="Expressed in spleen and 19 other cell types or tissues"/>
</dbReference>
<dbReference type="STRING" id="10116.ENSRNOP00000018474"/>
<feature type="domain" description="Nucleolus and neural progenitor protein-like N-terminal" evidence="3">
    <location>
        <begin position="50"/>
        <end position="239"/>
    </location>
</feature>
<keyword evidence="5" id="KW-1185">Reference proteome</keyword>
<accession>A0ABZ3NNB6</accession>
<feature type="transmembrane region" description="Helical" evidence="2">
    <location>
        <begin position="202"/>
        <end position="223"/>
    </location>
</feature>
<dbReference type="Pfam" id="PF14780">
    <property type="entry name" value="NEPRO_N"/>
    <property type="match status" value="1"/>
</dbReference>
<feature type="compositionally biased region" description="Polar residues" evidence="1">
    <location>
        <begin position="498"/>
        <end position="511"/>
    </location>
</feature>
<gene>
    <name evidence="4 6" type="primary">Nepro</name>
    <name evidence="6" type="synonym">RGD1311458</name>
</gene>
<sequence length="604" mass="67448">MRSVGEQSCCLPSSYFLEGPLYSLSPSSAFPGPPAPLKMAAAVRPAAEPWNRVKIPQAGNCSTLTVQDPSATLDVCIAAVIKACHLVTRSLKSRTLDAEVDVLCSVLYSNHNRLGHHRQHLALRQVEQCLKRLKHMNLEGSIEDLSQLLSANKTQPGATENRVVPSQPVMEVVLMKVLGGCKLLLRLLDRCCKTFLLTVKHLGLREFIILNLVMVGLVSRLWVLHKGLLRRLISLYEPLLGLHQEISRIQPMPYFKDFAFPSNITDFLGSSYLDIFKGKTPASFAPKGVTKLLNKLFLMKEQLSETNGDTLDKLSQPCEQMKSSPQSSVDLGQPVKACKRTRKEKPLGFDVRAFCTRLRNKATQETSQQFKYSQSKPKTTKLSSQKLRTHWANDTVQRIRMTKTFTQLSEEIQMAIAWSRSKKLKAQAIYLGNKLLKTNRLRHVESQGYSLPKKLQCMKTSLCKGLLRGFSVSTSKHPPRQRRSKYKVLSRQRKPQRKLQSTLIKETQQVPEGTLKTTRDSSAKKRCSGGTVQRSDVCLNGEQVLSKLAKPDLKAKKMGVHGNLRGGGGSETGLRTKRQVHMHSAPGTAQEADDIDDIFALMGV</sequence>
<feature type="compositionally biased region" description="Basic residues" evidence="1">
    <location>
        <begin position="477"/>
        <end position="497"/>
    </location>
</feature>
<dbReference type="GeneTree" id="ENSGT00390000007644"/>
<reference evidence="4" key="2">
    <citation type="submission" date="2025-08" db="UniProtKB">
        <authorList>
            <consortium name="Ensembl"/>
        </authorList>
    </citation>
    <scope>IDENTIFICATION</scope>
    <source>
        <strain evidence="4">Brown Norway</strain>
    </source>
</reference>
<organism evidence="4 5">
    <name type="scientific">Rattus norvegicus</name>
    <name type="common">Rat</name>
    <dbReference type="NCBI Taxonomy" id="10116"/>
    <lineage>
        <taxon>Eukaryota</taxon>
        <taxon>Metazoa</taxon>
        <taxon>Chordata</taxon>
        <taxon>Craniata</taxon>
        <taxon>Vertebrata</taxon>
        <taxon>Euteleostomi</taxon>
        <taxon>Mammalia</taxon>
        <taxon>Eutheria</taxon>
        <taxon>Euarchontoglires</taxon>
        <taxon>Glires</taxon>
        <taxon>Rodentia</taxon>
        <taxon>Myomorpha</taxon>
        <taxon>Muroidea</taxon>
        <taxon>Muridae</taxon>
        <taxon>Murinae</taxon>
        <taxon>Rattus</taxon>
    </lineage>
</organism>
<evidence type="ECO:0000313" key="6">
    <source>
        <dbReference type="RGD" id="1311458"/>
    </source>
</evidence>
<dbReference type="Proteomes" id="UP000002494">
    <property type="component" value="Chromosome 11"/>
</dbReference>
<dbReference type="eggNOG" id="ENOG502QTP3">
    <property type="taxonomic scope" value="Eukaryota"/>
</dbReference>
<dbReference type="Ensembl" id="ENSRNOT00000018473.8">
    <property type="protein sequence ID" value="ENSRNOP00000018474.6"/>
    <property type="gene ID" value="ENSRNOG00000013721.8"/>
</dbReference>
<dbReference type="PANTHER" id="PTHR34761:SF1">
    <property type="entry name" value="NUCLEOLUS AND NEURAL PROGENITOR PROTEIN"/>
    <property type="match status" value="1"/>
</dbReference>
<dbReference type="InterPro" id="IPR052835">
    <property type="entry name" value="Nepro"/>
</dbReference>
<evidence type="ECO:0000259" key="3">
    <source>
        <dbReference type="Pfam" id="PF14780"/>
    </source>
</evidence>
<reference evidence="4" key="1">
    <citation type="submission" date="2024-01" db="EMBL/GenBank/DDBJ databases">
        <title>GRCr8: a new rat reference genome assembly contstructed from accurate long reads and long range scaffolding.</title>
        <authorList>
            <person name="Doris P.A."/>
            <person name="Kalbfleisch T."/>
            <person name="Li K."/>
            <person name="Howe K."/>
            <person name="Wood J."/>
        </authorList>
    </citation>
    <scope>NUCLEOTIDE SEQUENCE [LARGE SCALE GENOMIC DNA]</scope>
    <source>
        <strain evidence="4">Brown Norway</strain>
    </source>
</reference>
<proteinExistence type="predicted"/>
<keyword evidence="2" id="KW-0812">Transmembrane</keyword>